<feature type="transmembrane region" description="Helical" evidence="1">
    <location>
        <begin position="163"/>
        <end position="185"/>
    </location>
</feature>
<feature type="domain" description="DUF6785" evidence="3">
    <location>
        <begin position="3"/>
        <end position="58"/>
    </location>
</feature>
<keyword evidence="1" id="KW-0812">Transmembrane</keyword>
<dbReference type="Pfam" id="PF20581">
    <property type="entry name" value="DUF6785"/>
    <property type="match status" value="1"/>
</dbReference>
<reference evidence="4" key="1">
    <citation type="submission" date="2018-05" db="EMBL/GenBank/DDBJ databases">
        <authorList>
            <person name="Lanie J.A."/>
            <person name="Ng W.-L."/>
            <person name="Kazmierczak K.M."/>
            <person name="Andrzejewski T.M."/>
            <person name="Davidsen T.M."/>
            <person name="Wayne K.J."/>
            <person name="Tettelin H."/>
            <person name="Glass J.I."/>
            <person name="Rusch D."/>
            <person name="Podicherti R."/>
            <person name="Tsui H.-C.T."/>
            <person name="Winkler M.E."/>
        </authorList>
    </citation>
    <scope>NUCLEOTIDE SEQUENCE</scope>
</reference>
<feature type="transmembrane region" description="Helical" evidence="1">
    <location>
        <begin position="31"/>
        <end position="55"/>
    </location>
</feature>
<sequence length="195" mass="22130">VWAADIRTFVMASCAHSLKLSEHMGRNVRPLFWVLLLAILISLVGSICTILHLAYEYGGINLNSWFFGGGARAPFDFIADKMKTPTDPSLEGWVNTLLGGGFMALLMIARHHLLWWPLHPVGYAVSMVWLMDQLWFSIFLAWLFKLVIIKYGGPRFYQLARPFFLGLIAGQFVTAALWLFIDFLAGMTDNVVFWI</sequence>
<feature type="transmembrane region" description="Helical" evidence="1">
    <location>
        <begin position="121"/>
        <end position="143"/>
    </location>
</feature>
<gene>
    <name evidence="4" type="ORF">METZ01_LOCUS259100</name>
</gene>
<organism evidence="4">
    <name type="scientific">marine metagenome</name>
    <dbReference type="NCBI Taxonomy" id="408172"/>
    <lineage>
        <taxon>unclassified sequences</taxon>
        <taxon>metagenomes</taxon>
        <taxon>ecological metagenomes</taxon>
    </lineage>
</organism>
<evidence type="ECO:0000259" key="2">
    <source>
        <dbReference type="Pfam" id="PF20580"/>
    </source>
</evidence>
<evidence type="ECO:0000313" key="4">
    <source>
        <dbReference type="EMBL" id="SVC06246.1"/>
    </source>
</evidence>
<dbReference type="InterPro" id="IPR046711">
    <property type="entry name" value="DUF6784"/>
</dbReference>
<proteinExistence type="predicted"/>
<dbReference type="InterPro" id="IPR046712">
    <property type="entry name" value="DUF6785"/>
</dbReference>
<feature type="domain" description="DUF6784" evidence="2">
    <location>
        <begin position="94"/>
        <end position="187"/>
    </location>
</feature>
<dbReference type="Pfam" id="PF20580">
    <property type="entry name" value="DUF6784"/>
    <property type="match status" value="1"/>
</dbReference>
<name>A0A382J2Y6_9ZZZZ</name>
<dbReference type="EMBL" id="UINC01071389">
    <property type="protein sequence ID" value="SVC06246.1"/>
    <property type="molecule type" value="Genomic_DNA"/>
</dbReference>
<protein>
    <submittedName>
        <fullName evidence="4">Uncharacterized protein</fullName>
    </submittedName>
</protein>
<evidence type="ECO:0000259" key="3">
    <source>
        <dbReference type="Pfam" id="PF20581"/>
    </source>
</evidence>
<dbReference type="AlphaFoldDB" id="A0A382J2Y6"/>
<feature type="non-terminal residue" evidence="4">
    <location>
        <position position="1"/>
    </location>
</feature>
<evidence type="ECO:0000256" key="1">
    <source>
        <dbReference type="SAM" id="Phobius"/>
    </source>
</evidence>
<accession>A0A382J2Y6</accession>
<keyword evidence="1" id="KW-0472">Membrane</keyword>
<feature type="transmembrane region" description="Helical" evidence="1">
    <location>
        <begin position="92"/>
        <end position="109"/>
    </location>
</feature>
<keyword evidence="1" id="KW-1133">Transmembrane helix</keyword>